<proteinExistence type="predicted"/>
<organism evidence="3 4">
    <name type="scientific">Hypothenemus hampei</name>
    <name type="common">Coffee berry borer</name>
    <dbReference type="NCBI Taxonomy" id="57062"/>
    <lineage>
        <taxon>Eukaryota</taxon>
        <taxon>Metazoa</taxon>
        <taxon>Ecdysozoa</taxon>
        <taxon>Arthropoda</taxon>
        <taxon>Hexapoda</taxon>
        <taxon>Insecta</taxon>
        <taxon>Pterygota</taxon>
        <taxon>Neoptera</taxon>
        <taxon>Endopterygota</taxon>
        <taxon>Coleoptera</taxon>
        <taxon>Polyphaga</taxon>
        <taxon>Cucujiformia</taxon>
        <taxon>Curculionidae</taxon>
        <taxon>Scolytinae</taxon>
        <taxon>Hypothenemus</taxon>
    </lineage>
</organism>
<feature type="transmembrane region" description="Helical" evidence="1">
    <location>
        <begin position="173"/>
        <end position="195"/>
    </location>
</feature>
<evidence type="ECO:0000313" key="4">
    <source>
        <dbReference type="Proteomes" id="UP001566132"/>
    </source>
</evidence>
<feature type="domain" description="Death" evidence="2">
    <location>
        <begin position="82"/>
        <end position="120"/>
    </location>
</feature>
<reference evidence="3 4" key="1">
    <citation type="submission" date="2024-05" db="EMBL/GenBank/DDBJ databases">
        <title>Genetic variation in Jamaican populations of the coffee berry borer (Hypothenemus hampei).</title>
        <authorList>
            <person name="Errbii M."/>
            <person name="Myrie A."/>
        </authorList>
    </citation>
    <scope>NUCLEOTIDE SEQUENCE [LARGE SCALE GENOMIC DNA]</scope>
    <source>
        <strain evidence="3">JA-Hopewell-2020-01-JO</strain>
        <tissue evidence="3">Whole body</tissue>
    </source>
</reference>
<sequence>MSDRHFIVNKMLQIFIVSFSFTLIEATIDLNSGELQYLADHLTLEECRRLIAAAHFKNYDEPIALDQAERKVSKDLSCLDHLYHWNSQEGEGKGQTHDILEHRLRQLGRDDLADWLGKAVFHQLGVDLKNGIEENLNNFATSTPIEDENESMITLEPLIPKIEDPRSYDVLDYFFYSLAVGLSLTVVGLCFKVLWSSVRAKIKKKLSSNRLG</sequence>
<dbReference type="Proteomes" id="UP001566132">
    <property type="component" value="Unassembled WGS sequence"/>
</dbReference>
<evidence type="ECO:0000259" key="2">
    <source>
        <dbReference type="PROSITE" id="PS50017"/>
    </source>
</evidence>
<dbReference type="EMBL" id="JBDJPC010000007">
    <property type="protein sequence ID" value="KAL1494331.1"/>
    <property type="molecule type" value="Genomic_DNA"/>
</dbReference>
<keyword evidence="1" id="KW-0812">Transmembrane</keyword>
<evidence type="ECO:0000313" key="3">
    <source>
        <dbReference type="EMBL" id="KAL1494331.1"/>
    </source>
</evidence>
<gene>
    <name evidence="3" type="ORF">ABEB36_009946</name>
</gene>
<protein>
    <recommendedName>
        <fullName evidence="2">Death domain-containing protein</fullName>
    </recommendedName>
</protein>
<comment type="caution">
    <text evidence="3">The sequence shown here is derived from an EMBL/GenBank/DDBJ whole genome shotgun (WGS) entry which is preliminary data.</text>
</comment>
<dbReference type="AlphaFoldDB" id="A0ABD1EI00"/>
<accession>A0ABD1EI00</accession>
<evidence type="ECO:0000256" key="1">
    <source>
        <dbReference type="SAM" id="Phobius"/>
    </source>
</evidence>
<keyword evidence="4" id="KW-1185">Reference proteome</keyword>
<keyword evidence="1" id="KW-0472">Membrane</keyword>
<keyword evidence="1" id="KW-1133">Transmembrane helix</keyword>
<dbReference type="PROSITE" id="PS50017">
    <property type="entry name" value="DEATH_DOMAIN"/>
    <property type="match status" value="1"/>
</dbReference>
<name>A0ABD1EI00_HYPHA</name>
<dbReference type="InterPro" id="IPR000488">
    <property type="entry name" value="Death_dom"/>
</dbReference>